<proteinExistence type="predicted"/>
<feature type="transmembrane region" description="Helical" evidence="1">
    <location>
        <begin position="130"/>
        <end position="153"/>
    </location>
</feature>
<evidence type="ECO:0000313" key="2">
    <source>
        <dbReference type="EMBL" id="AIF49538.1"/>
    </source>
</evidence>
<reference evidence="2 3" key="1">
    <citation type="submission" date="2014-07" db="EMBL/GenBank/DDBJ databases">
        <title>Complete Genome Sequence of Dyella japonica Strain A8 Isolated from Malaysian Tropical Soil.</title>
        <authorList>
            <person name="Hui R.K.H."/>
            <person name="Chen J.-W."/>
            <person name="Chan K.-G."/>
            <person name="Leung F.C.C."/>
        </authorList>
    </citation>
    <scope>NUCLEOTIDE SEQUENCE [LARGE SCALE GENOMIC DNA]</scope>
    <source>
        <strain evidence="2 3">A8</strain>
    </source>
</reference>
<accession>A0A075KBE3</accession>
<sequence>MFGISPPGWIHTLGSLPAIPAAAYMFGRSGRIVPRSTAGTVYLVSMLIGAATIALIAHQPVSYVIAGATLALLLVGYGVERLPWRQGAKRYIETISLTLTSFLLMLPAVSETLRRVPDGHPLVTDPKSPMLLGAMAALLVLLIAGITAQVIYLRKSRQLAQTV</sequence>
<organism evidence="2 3">
    <name type="scientific">Dyella japonica A8</name>
    <dbReference type="NCBI Taxonomy" id="1217721"/>
    <lineage>
        <taxon>Bacteria</taxon>
        <taxon>Pseudomonadati</taxon>
        <taxon>Pseudomonadota</taxon>
        <taxon>Gammaproteobacteria</taxon>
        <taxon>Lysobacterales</taxon>
        <taxon>Rhodanobacteraceae</taxon>
        <taxon>Dyella</taxon>
    </lineage>
</organism>
<dbReference type="PATRIC" id="fig|1217721.7.peg.4277"/>
<keyword evidence="1" id="KW-1133">Transmembrane helix</keyword>
<evidence type="ECO:0000313" key="3">
    <source>
        <dbReference type="Proteomes" id="UP000027987"/>
    </source>
</evidence>
<gene>
    <name evidence="2" type="ORF">HY57_20880</name>
</gene>
<evidence type="ECO:0008006" key="4">
    <source>
        <dbReference type="Google" id="ProtNLM"/>
    </source>
</evidence>
<protein>
    <recommendedName>
        <fullName evidence="4">Transmembrane protein</fullName>
    </recommendedName>
</protein>
<feature type="transmembrane region" description="Helical" evidence="1">
    <location>
        <begin position="63"/>
        <end position="79"/>
    </location>
</feature>
<dbReference type="AlphaFoldDB" id="A0A075KBE3"/>
<feature type="transmembrane region" description="Helical" evidence="1">
    <location>
        <begin position="6"/>
        <end position="27"/>
    </location>
</feature>
<dbReference type="KEGG" id="dja:HY57_20880"/>
<dbReference type="Proteomes" id="UP000027987">
    <property type="component" value="Chromosome"/>
</dbReference>
<dbReference type="EMBL" id="CP008884">
    <property type="protein sequence ID" value="AIF49538.1"/>
    <property type="molecule type" value="Genomic_DNA"/>
</dbReference>
<feature type="transmembrane region" description="Helical" evidence="1">
    <location>
        <begin position="39"/>
        <end position="57"/>
    </location>
</feature>
<feature type="transmembrane region" description="Helical" evidence="1">
    <location>
        <begin position="91"/>
        <end position="110"/>
    </location>
</feature>
<name>A0A075KBE3_9GAMM</name>
<keyword evidence="1" id="KW-0812">Transmembrane</keyword>
<dbReference type="HOGENOM" id="CLU_104609_0_0_6"/>
<keyword evidence="3" id="KW-1185">Reference proteome</keyword>
<dbReference type="OrthoDB" id="6196651at2"/>
<dbReference type="RefSeq" id="WP_019465906.1">
    <property type="nucleotide sequence ID" value="NZ_ALOY01000165.1"/>
</dbReference>
<evidence type="ECO:0000256" key="1">
    <source>
        <dbReference type="SAM" id="Phobius"/>
    </source>
</evidence>
<keyword evidence="1" id="KW-0472">Membrane</keyword>